<dbReference type="HOGENOM" id="CLU_021768_5_1_1"/>
<evidence type="ECO:0000313" key="4">
    <source>
        <dbReference type="Proteomes" id="UP000016929"/>
    </source>
</evidence>
<dbReference type="EMBL" id="KB726264">
    <property type="protein sequence ID" value="EMT72778.1"/>
    <property type="molecule type" value="Genomic_DNA"/>
</dbReference>
<evidence type="ECO:0000256" key="1">
    <source>
        <dbReference type="SAM" id="SignalP"/>
    </source>
</evidence>
<sequence length="313" mass="36174">MEVTLKALALGLFLAQAIGSKDHSSHNCCLNTPEGWIPRNGWTQAGCAMRWGSVATFDGVKCIQKPGNGANVIKIQQRFIMEFGRDVRPIEANNMLYVAKHTTIPVTRVYAIYQRKEDKTTITYILMEYIPGKSLMDLWSDIDPTRKTSTARTLRTYFDQLRQLKLPGYFGTIHGGLPNIHLFLQDDITGPLKSEREFVDAIVRSYAIELGPRGAQKVRYYQRVFPAIFNGDNSSVFSHNDLQWKNIMLLDDGSLVIIDWEYASWSPVYWEYFVAMFCCLAWTVYWHEYVGQVLDEYANEYLWFATVHREMWC</sequence>
<dbReference type="InterPro" id="IPR051678">
    <property type="entry name" value="AGP_Transferase"/>
</dbReference>
<dbReference type="STRING" id="1229665.N1S1Q8"/>
<dbReference type="InterPro" id="IPR011009">
    <property type="entry name" value="Kinase-like_dom_sf"/>
</dbReference>
<evidence type="ECO:0000259" key="2">
    <source>
        <dbReference type="Pfam" id="PF01636"/>
    </source>
</evidence>
<accession>N1S1Q8</accession>
<gene>
    <name evidence="3" type="ORF">FOC4_g10004260</name>
</gene>
<protein>
    <recommendedName>
        <fullName evidence="2">Aminoglycoside phosphotransferase domain-containing protein</fullName>
    </recommendedName>
</protein>
<reference evidence="4" key="2">
    <citation type="journal article" date="2014" name="PLoS ONE">
        <title>Genome and Transcriptome Analysis of the Fungal Pathogen Fusarium oxysporum f. sp. cubense Causing Banana Vascular Wilt Disease.</title>
        <authorList>
            <person name="Guo L."/>
            <person name="Han L."/>
            <person name="Yang L."/>
            <person name="Zeng H."/>
            <person name="Fan D."/>
            <person name="Zhu Y."/>
            <person name="Feng Y."/>
            <person name="Wang G."/>
            <person name="Peng C."/>
            <person name="Jiang X."/>
            <person name="Zhou D."/>
            <person name="Ni P."/>
            <person name="Liang C."/>
            <person name="Liu L."/>
            <person name="Wang J."/>
            <person name="Mao C."/>
            <person name="Fang X."/>
            <person name="Peng M."/>
            <person name="Huang J."/>
        </authorList>
    </citation>
    <scope>NUCLEOTIDE SEQUENCE [LARGE SCALE GENOMIC DNA]</scope>
    <source>
        <strain evidence="4">race 4</strain>
    </source>
</reference>
<feature type="domain" description="Aminoglycoside phosphotransferase" evidence="2">
    <location>
        <begin position="91"/>
        <end position="302"/>
    </location>
</feature>
<dbReference type="Gene3D" id="3.90.1200.10">
    <property type="match status" value="1"/>
</dbReference>
<reference evidence="4" key="1">
    <citation type="submission" date="2012-09" db="EMBL/GenBank/DDBJ databases">
        <title>Genome sequencing and comparative transcriptomics of race 1 and race 4 of banana pathogen: Fusarium oxysporum f. sp. cubense.</title>
        <authorList>
            <person name="Fang X."/>
            <person name="Huang J."/>
        </authorList>
    </citation>
    <scope>NUCLEOTIDE SEQUENCE [LARGE SCALE GENOMIC DNA]</scope>
    <source>
        <strain evidence="4">race 4</strain>
    </source>
</reference>
<feature type="signal peptide" evidence="1">
    <location>
        <begin position="1"/>
        <end position="19"/>
    </location>
</feature>
<dbReference type="CDD" id="cd05120">
    <property type="entry name" value="APH_ChoK_like"/>
    <property type="match status" value="1"/>
</dbReference>
<name>N1S1Q8_FUSC4</name>
<evidence type="ECO:0000313" key="3">
    <source>
        <dbReference type="EMBL" id="EMT72778.1"/>
    </source>
</evidence>
<dbReference type="Pfam" id="PF01636">
    <property type="entry name" value="APH"/>
    <property type="match status" value="1"/>
</dbReference>
<dbReference type="OrthoDB" id="4177236at2759"/>
<dbReference type="PANTHER" id="PTHR21310:SF48">
    <property type="entry name" value="AMINOGLYCOSIDE PHOSPHOTRANSFERASE DOMAIN-CONTAINING PROTEIN"/>
    <property type="match status" value="1"/>
</dbReference>
<dbReference type="PANTHER" id="PTHR21310">
    <property type="entry name" value="AMINOGLYCOSIDE PHOSPHOTRANSFERASE-RELATED-RELATED"/>
    <property type="match status" value="1"/>
</dbReference>
<dbReference type="InterPro" id="IPR002575">
    <property type="entry name" value="Aminoglycoside_PTrfase"/>
</dbReference>
<dbReference type="SUPFAM" id="SSF56112">
    <property type="entry name" value="Protein kinase-like (PK-like)"/>
    <property type="match status" value="1"/>
</dbReference>
<keyword evidence="1" id="KW-0732">Signal</keyword>
<keyword evidence="4" id="KW-1185">Reference proteome</keyword>
<dbReference type="AlphaFoldDB" id="N1S1Q8"/>
<proteinExistence type="predicted"/>
<organism evidence="3 4">
    <name type="scientific">Fusarium oxysporum f. sp. cubense (strain race 4)</name>
    <name type="common">Panama disease fungus</name>
    <dbReference type="NCBI Taxonomy" id="2502994"/>
    <lineage>
        <taxon>Eukaryota</taxon>
        <taxon>Fungi</taxon>
        <taxon>Dikarya</taxon>
        <taxon>Ascomycota</taxon>
        <taxon>Pezizomycotina</taxon>
        <taxon>Sordariomycetes</taxon>
        <taxon>Hypocreomycetidae</taxon>
        <taxon>Hypocreales</taxon>
        <taxon>Nectriaceae</taxon>
        <taxon>Fusarium</taxon>
        <taxon>Fusarium oxysporum species complex</taxon>
    </lineage>
</organism>
<dbReference type="Proteomes" id="UP000016929">
    <property type="component" value="Unassembled WGS sequence"/>
</dbReference>
<feature type="chain" id="PRO_5004112470" description="Aminoglycoside phosphotransferase domain-containing protein" evidence="1">
    <location>
        <begin position="20"/>
        <end position="313"/>
    </location>
</feature>